<dbReference type="KEGG" id="flh:EJ997_03290"/>
<dbReference type="InterPro" id="IPR031322">
    <property type="entry name" value="Shikimate/glucono_kinase"/>
</dbReference>
<dbReference type="Pfam" id="PF01202">
    <property type="entry name" value="SKI"/>
    <property type="match status" value="1"/>
</dbReference>
<feature type="binding site" evidence="20">
    <location>
        <begin position="13"/>
        <end position="18"/>
    </location>
    <ligand>
        <name>ATP</name>
        <dbReference type="ChEBI" id="CHEBI:30616"/>
    </ligand>
</feature>
<dbReference type="HAMAP" id="MF_00109">
    <property type="entry name" value="Shikimate_kinase"/>
    <property type="match status" value="1"/>
</dbReference>
<evidence type="ECO:0000256" key="14">
    <source>
        <dbReference type="ARBA" id="ARBA00023027"/>
    </source>
</evidence>
<dbReference type="Gene3D" id="3.40.50.1970">
    <property type="match status" value="1"/>
</dbReference>
<dbReference type="HAMAP" id="MF_00110">
    <property type="entry name" value="DHQ_synthase"/>
    <property type="match status" value="1"/>
</dbReference>
<comment type="cofactor">
    <cofactor evidence="2 21">
        <name>NAD(+)</name>
        <dbReference type="ChEBI" id="CHEBI:57540"/>
    </cofactor>
</comment>
<evidence type="ECO:0000256" key="3">
    <source>
        <dbReference type="ARBA" id="ARBA00001947"/>
    </source>
</evidence>
<evidence type="ECO:0000259" key="23">
    <source>
        <dbReference type="Pfam" id="PF24621"/>
    </source>
</evidence>
<keyword evidence="7 21" id="KW-0028">Amino-acid biosynthesis</keyword>
<dbReference type="PANTHER" id="PTHR43622:SF7">
    <property type="entry name" value="3-DEHYDROQUINATE SYNTHASE, CHLOROPLASTIC"/>
    <property type="match status" value="1"/>
</dbReference>
<proteinExistence type="inferred from homology"/>
<evidence type="ECO:0000256" key="15">
    <source>
        <dbReference type="ARBA" id="ARBA00023141"/>
    </source>
</evidence>
<evidence type="ECO:0000256" key="13">
    <source>
        <dbReference type="ARBA" id="ARBA00022840"/>
    </source>
</evidence>
<dbReference type="GO" id="GO:0005524">
    <property type="term" value="F:ATP binding"/>
    <property type="evidence" value="ECO:0007669"/>
    <property type="project" value="UniProtKB-UniRule"/>
</dbReference>
<dbReference type="Gene3D" id="3.40.50.300">
    <property type="entry name" value="P-loop containing nucleotide triphosphate hydrolases"/>
    <property type="match status" value="1"/>
</dbReference>
<dbReference type="Proteomes" id="UP000280344">
    <property type="component" value="Chromosome"/>
</dbReference>
<comment type="pathway">
    <text evidence="4 21">Metabolic intermediate biosynthesis; chorismate biosynthesis; chorismate from D-erythrose 4-phosphate and phosphoenolpyruvate: step 2/7.</text>
</comment>
<keyword evidence="18 21" id="KW-0170">Cobalt</keyword>
<dbReference type="InterPro" id="IPR050071">
    <property type="entry name" value="Dehydroquinate_synthase"/>
</dbReference>
<dbReference type="UniPathway" id="UPA00053">
    <property type="reaction ID" value="UER00085"/>
</dbReference>
<protein>
    <recommendedName>
        <fullName evidence="20 21">Multifunctional fusion protein</fullName>
    </recommendedName>
    <domain>
        <recommendedName>
            <fullName evidence="20">Shikimate kinase</fullName>
            <shortName evidence="20">SK</shortName>
            <ecNumber evidence="20">2.7.1.71</ecNumber>
        </recommendedName>
    </domain>
    <domain>
        <recommendedName>
            <fullName evidence="21">3-dehydroquinate synthase</fullName>
            <shortName evidence="21">DHQS</shortName>
            <ecNumber evidence="21">4.2.3.4</ecNumber>
        </recommendedName>
    </domain>
</protein>
<keyword evidence="6 21" id="KW-0963">Cytoplasm</keyword>
<feature type="binding site" evidence="20">
    <location>
        <position position="59"/>
    </location>
    <ligand>
        <name>substrate</name>
    </ligand>
</feature>
<evidence type="ECO:0000256" key="16">
    <source>
        <dbReference type="ARBA" id="ARBA00023239"/>
    </source>
</evidence>
<feature type="binding site" evidence="21">
    <location>
        <position position="314"/>
    </location>
    <ligand>
        <name>NAD(+)</name>
        <dbReference type="ChEBI" id="CHEBI:57540"/>
    </ligand>
</feature>
<dbReference type="EC" id="2.7.1.71" evidence="20"/>
<evidence type="ECO:0000256" key="21">
    <source>
        <dbReference type="HAMAP-Rule" id="MF_00110"/>
    </source>
</evidence>
<feature type="binding site" evidence="21">
    <location>
        <position position="347"/>
    </location>
    <ligand>
        <name>Zn(2+)</name>
        <dbReference type="ChEBI" id="CHEBI:29105"/>
    </ligand>
</feature>
<keyword evidence="17" id="KW-0511">Multifunctional enzyme</keyword>
<evidence type="ECO:0000313" key="25">
    <source>
        <dbReference type="Proteomes" id="UP000280344"/>
    </source>
</evidence>
<feature type="binding site" evidence="21">
    <location>
        <position position="409"/>
    </location>
    <ligand>
        <name>Zn(2+)</name>
        <dbReference type="ChEBI" id="CHEBI:29105"/>
    </ligand>
</feature>
<feature type="binding site" evidence="21">
    <location>
        <begin position="268"/>
        <end position="272"/>
    </location>
    <ligand>
        <name>NAD(+)</name>
        <dbReference type="ChEBI" id="CHEBI:57540"/>
    </ligand>
</feature>
<dbReference type="GO" id="GO:0005737">
    <property type="term" value="C:cytoplasm"/>
    <property type="evidence" value="ECO:0007669"/>
    <property type="project" value="UniProtKB-SubCell"/>
</dbReference>
<feature type="binding site" evidence="20">
    <location>
        <position position="137"/>
    </location>
    <ligand>
        <name>substrate</name>
    </ligand>
</feature>
<feature type="domain" description="3-dehydroquinate synthase N-terminal" evidence="22">
    <location>
        <begin position="231"/>
        <end position="342"/>
    </location>
</feature>
<feature type="binding site" evidence="20">
    <location>
        <position position="154"/>
    </location>
    <ligand>
        <name>ATP</name>
        <dbReference type="ChEBI" id="CHEBI:30616"/>
    </ligand>
</feature>
<comment type="similarity">
    <text evidence="21">Belongs to the sugar phosphate cyclases superfamily. Dehydroquinate synthase family.</text>
</comment>
<evidence type="ECO:0000256" key="1">
    <source>
        <dbReference type="ARBA" id="ARBA00001393"/>
    </source>
</evidence>
<feature type="domain" description="3-dehydroquinate synthase C-terminal" evidence="23">
    <location>
        <begin position="344"/>
        <end position="482"/>
    </location>
</feature>
<dbReference type="FunFam" id="3.40.50.1970:FF:000007">
    <property type="entry name" value="Pentafunctional AROM polypeptide"/>
    <property type="match status" value="1"/>
</dbReference>
<dbReference type="InterPro" id="IPR023000">
    <property type="entry name" value="Shikimate_kinase_CS"/>
</dbReference>
<evidence type="ECO:0000256" key="9">
    <source>
        <dbReference type="ARBA" id="ARBA00022723"/>
    </source>
</evidence>
<dbReference type="InterPro" id="IPR016037">
    <property type="entry name" value="DHQ_synth_AroB"/>
</dbReference>
<comment type="subcellular location">
    <subcellularLocation>
        <location evidence="21">Cytoplasm</location>
    </subcellularLocation>
</comment>
<dbReference type="CDD" id="cd08195">
    <property type="entry name" value="DHQS"/>
    <property type="match status" value="1"/>
</dbReference>
<evidence type="ECO:0000256" key="8">
    <source>
        <dbReference type="ARBA" id="ARBA00022679"/>
    </source>
</evidence>
<feature type="binding site" evidence="20">
    <location>
        <position position="119"/>
    </location>
    <ligand>
        <name>ATP</name>
        <dbReference type="ChEBI" id="CHEBI:30616"/>
    </ligand>
</feature>
<dbReference type="PRINTS" id="PR01100">
    <property type="entry name" value="SHIKIMTKNASE"/>
</dbReference>
<evidence type="ECO:0000256" key="20">
    <source>
        <dbReference type="HAMAP-Rule" id="MF_00109"/>
    </source>
</evidence>
<dbReference type="NCBIfam" id="TIGR01357">
    <property type="entry name" value="aroB"/>
    <property type="match status" value="1"/>
</dbReference>
<evidence type="ECO:0000256" key="6">
    <source>
        <dbReference type="ARBA" id="ARBA00022490"/>
    </source>
</evidence>
<dbReference type="InterPro" id="IPR030960">
    <property type="entry name" value="DHQS/DOIS_N"/>
</dbReference>
<dbReference type="SUPFAM" id="SSF56796">
    <property type="entry name" value="Dehydroquinate synthase-like"/>
    <property type="match status" value="1"/>
</dbReference>
<gene>
    <name evidence="21 24" type="primary">aroB</name>
    <name evidence="20" type="synonym">aroK</name>
    <name evidence="24" type="ORF">EJ997_03290</name>
</gene>
<dbReference type="GO" id="GO:0009423">
    <property type="term" value="P:chorismate biosynthetic process"/>
    <property type="evidence" value="ECO:0007669"/>
    <property type="project" value="UniProtKB-UniRule"/>
</dbReference>
<evidence type="ECO:0000313" key="24">
    <source>
        <dbReference type="EMBL" id="AZQ76511.1"/>
    </source>
</evidence>
<comment type="cofactor">
    <cofactor evidence="21">
        <name>Co(2+)</name>
        <dbReference type="ChEBI" id="CHEBI:48828"/>
    </cofactor>
    <cofactor evidence="21">
        <name>Zn(2+)</name>
        <dbReference type="ChEBI" id="CHEBI:29105"/>
    </cofactor>
    <text evidence="21">Binds 1 divalent metal cation per subunit. Can use either Co(2+) or Zn(2+).</text>
</comment>
<comment type="similarity">
    <text evidence="20">Belongs to the shikimate kinase family.</text>
</comment>
<dbReference type="Pfam" id="PF01761">
    <property type="entry name" value="DHQ_synthase"/>
    <property type="match status" value="1"/>
</dbReference>
<evidence type="ECO:0000256" key="5">
    <source>
        <dbReference type="ARBA" id="ARBA00004842"/>
    </source>
</evidence>
<feature type="binding site" evidence="20">
    <location>
        <position position="35"/>
    </location>
    <ligand>
        <name>substrate</name>
    </ligand>
</feature>
<keyword evidence="16 21" id="KW-0456">Lyase</keyword>
<keyword evidence="8 20" id="KW-0808">Transferase</keyword>
<keyword evidence="15 21" id="KW-0057">Aromatic amino acid biosynthesis</keyword>
<evidence type="ECO:0000256" key="12">
    <source>
        <dbReference type="ARBA" id="ARBA00022833"/>
    </source>
</evidence>
<feature type="binding site" evidence="21">
    <location>
        <begin position="234"/>
        <end position="239"/>
    </location>
    <ligand>
        <name>NAD(+)</name>
        <dbReference type="ChEBI" id="CHEBI:57540"/>
    </ligand>
</feature>
<comment type="subunit">
    <text evidence="20">Monomer.</text>
</comment>
<name>A0A3S9PVW8_9ACTO</name>
<comment type="function">
    <text evidence="20">Catalyzes the specific phosphorylation of the 3-hydroxyl group of shikimic acid using ATP as a cosubstrate.</text>
</comment>
<dbReference type="PROSITE" id="PS01128">
    <property type="entry name" value="SHIKIMATE_KINASE"/>
    <property type="match status" value="1"/>
</dbReference>
<evidence type="ECO:0000259" key="22">
    <source>
        <dbReference type="Pfam" id="PF01761"/>
    </source>
</evidence>
<dbReference type="CDD" id="cd00464">
    <property type="entry name" value="SK"/>
    <property type="match status" value="1"/>
</dbReference>
<dbReference type="Pfam" id="PF24621">
    <property type="entry name" value="DHQS_C"/>
    <property type="match status" value="1"/>
</dbReference>
<evidence type="ECO:0000256" key="17">
    <source>
        <dbReference type="ARBA" id="ARBA00023268"/>
    </source>
</evidence>
<feature type="binding site" evidence="20">
    <location>
        <position position="81"/>
    </location>
    <ligand>
        <name>substrate</name>
    </ligand>
</feature>
<dbReference type="InterPro" id="IPR000623">
    <property type="entry name" value="Shikimate_kinase/TSH1"/>
</dbReference>
<dbReference type="InterPro" id="IPR056179">
    <property type="entry name" value="DHQS_C"/>
</dbReference>
<reference evidence="24 25" key="1">
    <citation type="submission" date="2018-12" db="EMBL/GenBank/DDBJ databases">
        <title>Complete genome sequence of Flaviflexus sp. H23T48.</title>
        <authorList>
            <person name="Bae J.-W."/>
            <person name="Lee J.-Y."/>
        </authorList>
    </citation>
    <scope>NUCLEOTIDE SEQUENCE [LARGE SCALE GENOMIC DNA]</scope>
    <source>
        <strain evidence="24 25">H23T48</strain>
    </source>
</reference>
<dbReference type="Gene3D" id="1.20.1090.10">
    <property type="entry name" value="Dehydroquinate synthase-like - alpha domain"/>
    <property type="match status" value="1"/>
</dbReference>
<feature type="binding site" evidence="21">
    <location>
        <position position="425"/>
    </location>
    <ligand>
        <name>Zn(2+)</name>
        <dbReference type="ChEBI" id="CHEBI:29105"/>
    </ligand>
</feature>
<dbReference type="GO" id="GO:0004765">
    <property type="term" value="F:shikimate kinase activity"/>
    <property type="evidence" value="ECO:0007669"/>
    <property type="project" value="UniProtKB-UniRule"/>
</dbReference>
<comment type="cofactor">
    <cofactor evidence="20">
        <name>Mg(2+)</name>
        <dbReference type="ChEBI" id="CHEBI:18420"/>
    </cofactor>
    <text evidence="20">Binds 1 Mg(2+) ion per subunit.</text>
</comment>
<evidence type="ECO:0000256" key="19">
    <source>
        <dbReference type="ARBA" id="ARBA00048567"/>
    </source>
</evidence>
<dbReference type="GO" id="GO:0008652">
    <property type="term" value="P:amino acid biosynthetic process"/>
    <property type="evidence" value="ECO:0007669"/>
    <property type="project" value="UniProtKB-KW"/>
</dbReference>
<dbReference type="EMBL" id="CP034593">
    <property type="protein sequence ID" value="AZQ76511.1"/>
    <property type="molecule type" value="Genomic_DNA"/>
</dbReference>
<feature type="binding site" evidence="21">
    <location>
        <begin position="292"/>
        <end position="293"/>
    </location>
    <ligand>
        <name>NAD(+)</name>
        <dbReference type="ChEBI" id="CHEBI:57540"/>
    </ligand>
</feature>
<dbReference type="InterPro" id="IPR027417">
    <property type="entry name" value="P-loop_NTPase"/>
</dbReference>
<dbReference type="SUPFAM" id="SSF52540">
    <property type="entry name" value="P-loop containing nucleoside triphosphate hydrolases"/>
    <property type="match status" value="1"/>
</dbReference>
<evidence type="ECO:0000256" key="10">
    <source>
        <dbReference type="ARBA" id="ARBA00022741"/>
    </source>
</evidence>
<comment type="cofactor">
    <cofactor evidence="3">
        <name>Zn(2+)</name>
        <dbReference type="ChEBI" id="CHEBI:29105"/>
    </cofactor>
</comment>
<dbReference type="GO" id="GO:0000287">
    <property type="term" value="F:magnesium ion binding"/>
    <property type="evidence" value="ECO:0007669"/>
    <property type="project" value="UniProtKB-UniRule"/>
</dbReference>
<comment type="pathway">
    <text evidence="5 20">Metabolic intermediate biosynthesis; chorismate biosynthesis; chorismate from D-erythrose 4-phosphate and phosphoenolpyruvate: step 5/7.</text>
</comment>
<dbReference type="RefSeq" id="WP_126703319.1">
    <property type="nucleotide sequence ID" value="NZ_CP034593.1"/>
</dbReference>
<comment type="caution">
    <text evidence="21">Lacks conserved residue(s) required for the propagation of feature annotation.</text>
</comment>
<keyword evidence="10 21" id="KW-0547">Nucleotide-binding</keyword>
<feature type="binding site" evidence="21">
    <location>
        <position position="305"/>
    </location>
    <ligand>
        <name>NAD(+)</name>
        <dbReference type="ChEBI" id="CHEBI:57540"/>
    </ligand>
</feature>
<comment type="function">
    <text evidence="21">Catalyzes the conversion of 3-deoxy-D-arabino-heptulosonate 7-phosphate (DAHP) to dehydroquinate (DHQ).</text>
</comment>
<keyword evidence="25" id="KW-1185">Reference proteome</keyword>
<keyword evidence="9 21" id="KW-0479">Metal-binding</keyword>
<keyword evidence="20" id="KW-0460">Magnesium</keyword>
<keyword evidence="12 21" id="KW-0862">Zinc</keyword>
<dbReference type="EC" id="4.2.3.4" evidence="21"/>
<keyword evidence="14 21" id="KW-0520">NAD</keyword>
<evidence type="ECO:0000256" key="2">
    <source>
        <dbReference type="ARBA" id="ARBA00001911"/>
    </source>
</evidence>
<dbReference type="OrthoDB" id="9806583at2"/>
<organism evidence="24 25">
    <name type="scientific">Flaviflexus ciconiae</name>
    <dbReference type="NCBI Taxonomy" id="2496867"/>
    <lineage>
        <taxon>Bacteria</taxon>
        <taxon>Bacillati</taxon>
        <taxon>Actinomycetota</taxon>
        <taxon>Actinomycetes</taxon>
        <taxon>Actinomycetales</taxon>
        <taxon>Actinomycetaceae</taxon>
        <taxon>Flaviflexus</taxon>
    </lineage>
</organism>
<evidence type="ECO:0000256" key="18">
    <source>
        <dbReference type="ARBA" id="ARBA00023285"/>
    </source>
</evidence>
<dbReference type="GO" id="GO:0009073">
    <property type="term" value="P:aromatic amino acid family biosynthetic process"/>
    <property type="evidence" value="ECO:0007669"/>
    <property type="project" value="UniProtKB-KW"/>
</dbReference>
<comment type="catalytic activity">
    <reaction evidence="1 21">
        <text>7-phospho-2-dehydro-3-deoxy-D-arabino-heptonate = 3-dehydroquinate + phosphate</text>
        <dbReference type="Rhea" id="RHEA:21968"/>
        <dbReference type="ChEBI" id="CHEBI:32364"/>
        <dbReference type="ChEBI" id="CHEBI:43474"/>
        <dbReference type="ChEBI" id="CHEBI:58394"/>
        <dbReference type="EC" id="4.2.3.4"/>
    </reaction>
</comment>
<evidence type="ECO:0000256" key="11">
    <source>
        <dbReference type="ARBA" id="ARBA00022777"/>
    </source>
</evidence>
<dbReference type="AlphaFoldDB" id="A0A3S9PVW8"/>
<feature type="binding site" evidence="20">
    <location>
        <position position="17"/>
    </location>
    <ligand>
        <name>Mg(2+)</name>
        <dbReference type="ChEBI" id="CHEBI:18420"/>
    </ligand>
</feature>
<evidence type="ECO:0000256" key="4">
    <source>
        <dbReference type="ARBA" id="ARBA00004661"/>
    </source>
</evidence>
<keyword evidence="11 20" id="KW-0418">Kinase</keyword>
<comment type="catalytic activity">
    <reaction evidence="19 20">
        <text>shikimate + ATP = 3-phosphoshikimate + ADP + H(+)</text>
        <dbReference type="Rhea" id="RHEA:13121"/>
        <dbReference type="ChEBI" id="CHEBI:15378"/>
        <dbReference type="ChEBI" id="CHEBI:30616"/>
        <dbReference type="ChEBI" id="CHEBI:36208"/>
        <dbReference type="ChEBI" id="CHEBI:145989"/>
        <dbReference type="ChEBI" id="CHEBI:456216"/>
        <dbReference type="EC" id="2.7.1.71"/>
    </reaction>
</comment>
<evidence type="ECO:0000256" key="7">
    <source>
        <dbReference type="ARBA" id="ARBA00022605"/>
    </source>
</evidence>
<dbReference type="GO" id="GO:0003856">
    <property type="term" value="F:3-dehydroquinate synthase activity"/>
    <property type="evidence" value="ECO:0007669"/>
    <property type="project" value="UniProtKB-UniRule"/>
</dbReference>
<dbReference type="PANTHER" id="PTHR43622">
    <property type="entry name" value="3-DEHYDROQUINATE SYNTHASE"/>
    <property type="match status" value="1"/>
</dbReference>
<keyword evidence="13 20" id="KW-0067">ATP-binding</keyword>
<accession>A0A3S9PVW8</accession>
<sequence>MSRPYAVFVGLPGSGKSTMARHIAEIIGIESADTDDLIVADQGKSIPEIFDDVGEPGFRAIEERVITDALTSFGGVLALGGGAITSAKVRTALRGHRVVLITGSQEILLERVTRNPSRRPLLLNSPDENLRRLRSEREPLYEKVSTLTVETDTRPPIHLAREIHAQLAQDATVIDVKDYAVHVGNHLDHRVAQAASAASSALVVHPEALTEKAERIVREIELRGVPAERHVVPSGEEQKHSSELIRAWDHLGQLKMARDGVVIGLGGGATTDLAGFIAATWLRGVELIQVPTSLLGMVDAAVGGKTGIDTPAGKNLVGAFYKPLTVIADLESLWTLPADELRAGLGEVIKCGWIEDPRILQLTKEPEKLLDPSSAELREAIISSISVKARIVTEDFKESGSREFLNYGHTLAHAIEKVENFTVRHGEAVAIGCVFAAALARECGMGDRVDEHIESFSAVGLPVTYEKGNRQALVDAMFSDKKIRAGRLRFVLLSAQGKPTIVEPTPEQIERSWEAVKA</sequence>